<dbReference type="Proteomes" id="UP000176494">
    <property type="component" value="Unassembled WGS sequence"/>
</dbReference>
<dbReference type="Pfam" id="PF02911">
    <property type="entry name" value="Formyl_trans_C"/>
    <property type="match status" value="1"/>
</dbReference>
<dbReference type="GO" id="GO:0005829">
    <property type="term" value="C:cytosol"/>
    <property type="evidence" value="ECO:0007669"/>
    <property type="project" value="TreeGrafter"/>
</dbReference>
<dbReference type="Pfam" id="PF00551">
    <property type="entry name" value="Formyl_trans_N"/>
    <property type="match status" value="1"/>
</dbReference>
<evidence type="ECO:0000259" key="6">
    <source>
        <dbReference type="Pfam" id="PF02911"/>
    </source>
</evidence>
<dbReference type="PANTHER" id="PTHR11138">
    <property type="entry name" value="METHIONYL-TRNA FORMYLTRANSFERASE"/>
    <property type="match status" value="1"/>
</dbReference>
<evidence type="ECO:0000259" key="5">
    <source>
        <dbReference type="Pfam" id="PF00551"/>
    </source>
</evidence>
<evidence type="ECO:0000313" key="7">
    <source>
        <dbReference type="EMBL" id="OHA57726.1"/>
    </source>
</evidence>
<name>A0A1G2QAW0_9BACT</name>
<organism evidence="7 8">
    <name type="scientific">Candidatus Vogelbacteria bacterium GWA1_51_14</name>
    <dbReference type="NCBI Taxonomy" id="1802435"/>
    <lineage>
        <taxon>Bacteria</taxon>
        <taxon>Candidatus Vogeliibacteriota</taxon>
    </lineage>
</organism>
<sequence>MINFVFFGTDLFAVKVLSELKKLGLIPGLIITTPDTPQGRHLILTPPPVKIWVQQNKINFDQPEKLKNYQLPADLDFVLVASYGKILPANLLAQWPGKFLNIHPSLLPHYRGPAPLQAAIANNETDIGVTIMVVDEAMDHGPIVATRTVTINQKWFEELRDETAQIGAKLLVKILPDWLAGKLKSEAQNHGQATYTKKINKSDGEINLTDEPVKTFAKIRAYTPTPGAYFFTNKNGKRIRVIIKKARLEDGQLLIERVVPEGKKETDYASFLNS</sequence>
<dbReference type="InterPro" id="IPR001555">
    <property type="entry name" value="GART_AS"/>
</dbReference>
<dbReference type="InterPro" id="IPR036477">
    <property type="entry name" value="Formyl_transf_N_sf"/>
</dbReference>
<feature type="domain" description="Formyl transferase N-terminal" evidence="5">
    <location>
        <begin position="4"/>
        <end position="173"/>
    </location>
</feature>
<dbReference type="EMBL" id="MHTG01000007">
    <property type="protein sequence ID" value="OHA57726.1"/>
    <property type="molecule type" value="Genomic_DNA"/>
</dbReference>
<dbReference type="InterPro" id="IPR011034">
    <property type="entry name" value="Formyl_transferase-like_C_sf"/>
</dbReference>
<proteinExistence type="inferred from homology"/>
<dbReference type="Gene3D" id="3.40.50.12230">
    <property type="match status" value="1"/>
</dbReference>
<comment type="caution">
    <text evidence="7">The sequence shown here is derived from an EMBL/GenBank/DDBJ whole genome shotgun (WGS) entry which is preliminary data.</text>
</comment>
<dbReference type="InterPro" id="IPR041711">
    <property type="entry name" value="Met-tRNA-FMT_N"/>
</dbReference>
<dbReference type="STRING" id="1802435.A2114_02510"/>
<evidence type="ECO:0000256" key="3">
    <source>
        <dbReference type="ARBA" id="ARBA00022679"/>
    </source>
</evidence>
<protein>
    <recommendedName>
        <fullName evidence="2">methionyl-tRNA formyltransferase</fullName>
        <ecNumber evidence="2">2.1.2.9</ecNumber>
    </recommendedName>
</protein>
<gene>
    <name evidence="7" type="ORF">A2114_02510</name>
</gene>
<dbReference type="PANTHER" id="PTHR11138:SF5">
    <property type="entry name" value="METHIONYL-TRNA FORMYLTRANSFERASE, MITOCHONDRIAL"/>
    <property type="match status" value="1"/>
</dbReference>
<dbReference type="AlphaFoldDB" id="A0A1G2QAW0"/>
<accession>A0A1G2QAW0</accession>
<evidence type="ECO:0000256" key="4">
    <source>
        <dbReference type="ARBA" id="ARBA00022917"/>
    </source>
</evidence>
<dbReference type="InterPro" id="IPR002376">
    <property type="entry name" value="Formyl_transf_N"/>
</dbReference>
<keyword evidence="3" id="KW-0808">Transferase</keyword>
<reference evidence="7 8" key="1">
    <citation type="journal article" date="2016" name="Nat. Commun.">
        <title>Thousands of microbial genomes shed light on interconnected biogeochemical processes in an aquifer system.</title>
        <authorList>
            <person name="Anantharaman K."/>
            <person name="Brown C.T."/>
            <person name="Hug L.A."/>
            <person name="Sharon I."/>
            <person name="Castelle C.J."/>
            <person name="Probst A.J."/>
            <person name="Thomas B.C."/>
            <person name="Singh A."/>
            <person name="Wilkins M.J."/>
            <person name="Karaoz U."/>
            <person name="Brodie E.L."/>
            <person name="Williams K.H."/>
            <person name="Hubbard S.S."/>
            <person name="Banfield J.F."/>
        </authorList>
    </citation>
    <scope>NUCLEOTIDE SEQUENCE [LARGE SCALE GENOMIC DNA]</scope>
</reference>
<evidence type="ECO:0000256" key="1">
    <source>
        <dbReference type="ARBA" id="ARBA00010699"/>
    </source>
</evidence>
<dbReference type="EC" id="2.1.2.9" evidence="2"/>
<feature type="domain" description="Formyl transferase C-terminal" evidence="6">
    <location>
        <begin position="198"/>
        <end position="242"/>
    </location>
</feature>
<dbReference type="InterPro" id="IPR005793">
    <property type="entry name" value="Formyl_trans_C"/>
</dbReference>
<dbReference type="PROSITE" id="PS00373">
    <property type="entry name" value="GART"/>
    <property type="match status" value="1"/>
</dbReference>
<comment type="similarity">
    <text evidence="1">Belongs to the Fmt family.</text>
</comment>
<dbReference type="SUPFAM" id="SSF53328">
    <property type="entry name" value="Formyltransferase"/>
    <property type="match status" value="1"/>
</dbReference>
<evidence type="ECO:0000256" key="2">
    <source>
        <dbReference type="ARBA" id="ARBA00012261"/>
    </source>
</evidence>
<dbReference type="GO" id="GO:0004479">
    <property type="term" value="F:methionyl-tRNA formyltransferase activity"/>
    <property type="evidence" value="ECO:0007669"/>
    <property type="project" value="UniProtKB-EC"/>
</dbReference>
<dbReference type="SUPFAM" id="SSF50486">
    <property type="entry name" value="FMT C-terminal domain-like"/>
    <property type="match status" value="1"/>
</dbReference>
<dbReference type="CDD" id="cd08646">
    <property type="entry name" value="FMT_core_Met-tRNA-FMT_N"/>
    <property type="match status" value="1"/>
</dbReference>
<evidence type="ECO:0000313" key="8">
    <source>
        <dbReference type="Proteomes" id="UP000176494"/>
    </source>
</evidence>
<keyword evidence="4" id="KW-0648">Protein biosynthesis</keyword>